<dbReference type="Pfam" id="PF00789">
    <property type="entry name" value="UBX"/>
    <property type="match status" value="1"/>
</dbReference>
<feature type="compositionally biased region" description="Low complexity" evidence="6">
    <location>
        <begin position="187"/>
        <end position="205"/>
    </location>
</feature>
<evidence type="ECO:0000256" key="3">
    <source>
        <dbReference type="ARBA" id="ARBA00038812"/>
    </source>
</evidence>
<dbReference type="Gene3D" id="3.40.30.10">
    <property type="entry name" value="Glutaredoxin"/>
    <property type="match status" value="1"/>
</dbReference>
<feature type="compositionally biased region" description="Pro residues" evidence="6">
    <location>
        <begin position="125"/>
        <end position="139"/>
    </location>
</feature>
<gene>
    <name evidence="8" type="ORF">H4R34_004487</name>
</gene>
<dbReference type="GO" id="GO:0005789">
    <property type="term" value="C:endoplasmic reticulum membrane"/>
    <property type="evidence" value="ECO:0007669"/>
    <property type="project" value="UniProtKB-SubCell"/>
</dbReference>
<comment type="function">
    <text evidence="5">Involved in endoplasmic reticulum-associated protein degradation (ERAD). Acts as a platform to recruit both UBQLN1 and VCP to the ER during ERAD.</text>
</comment>
<dbReference type="InterPro" id="IPR029071">
    <property type="entry name" value="Ubiquitin-like_domsf"/>
</dbReference>
<dbReference type="InterPro" id="IPR036249">
    <property type="entry name" value="Thioredoxin-like_sf"/>
</dbReference>
<dbReference type="SMART" id="SM00166">
    <property type="entry name" value="UBX"/>
    <property type="match status" value="1"/>
</dbReference>
<dbReference type="PANTHER" id="PTHR46424:SF1">
    <property type="entry name" value="UBX DOMAIN-CONTAINING PROTEIN 4"/>
    <property type="match status" value="1"/>
</dbReference>
<feature type="domain" description="UBX" evidence="7">
    <location>
        <begin position="204"/>
        <end position="282"/>
    </location>
</feature>
<dbReference type="SUPFAM" id="SSF54236">
    <property type="entry name" value="Ubiquitin-like"/>
    <property type="match status" value="1"/>
</dbReference>
<evidence type="ECO:0000256" key="4">
    <source>
        <dbReference type="ARBA" id="ARBA00041575"/>
    </source>
</evidence>
<proteinExistence type="predicted"/>
<keyword evidence="9" id="KW-1185">Reference proteome</keyword>
<dbReference type="EMBL" id="JANBQB010000576">
    <property type="protein sequence ID" value="KAJ1975038.1"/>
    <property type="molecule type" value="Genomic_DNA"/>
</dbReference>
<dbReference type="OrthoDB" id="2445133at2759"/>
<keyword evidence="2" id="KW-0834">Unfolded protein response</keyword>
<evidence type="ECO:0000256" key="1">
    <source>
        <dbReference type="ARBA" id="ARBA00004406"/>
    </source>
</evidence>
<feature type="region of interest" description="Disordered" evidence="6">
    <location>
        <begin position="114"/>
        <end position="205"/>
    </location>
</feature>
<evidence type="ECO:0000256" key="5">
    <source>
        <dbReference type="ARBA" id="ARBA00046062"/>
    </source>
</evidence>
<evidence type="ECO:0000256" key="2">
    <source>
        <dbReference type="ARBA" id="ARBA00023230"/>
    </source>
</evidence>
<dbReference type="InterPro" id="IPR001012">
    <property type="entry name" value="UBX_dom"/>
</dbReference>
<dbReference type="PROSITE" id="PS50033">
    <property type="entry name" value="UBX"/>
    <property type="match status" value="1"/>
</dbReference>
<comment type="caution">
    <text evidence="8">The sequence shown here is derived from an EMBL/GenBank/DDBJ whole genome shotgun (WGS) entry which is preliminary data.</text>
</comment>
<feature type="compositionally biased region" description="Polar residues" evidence="6">
    <location>
        <begin position="336"/>
        <end position="374"/>
    </location>
</feature>
<comment type="subcellular location">
    <subcellularLocation>
        <location evidence="1">Endoplasmic reticulum membrane</location>
        <topology evidence="1">Peripheral membrane protein</topology>
    </subcellularLocation>
</comment>
<dbReference type="AlphaFoldDB" id="A0A9W8AYQ7"/>
<dbReference type="PANTHER" id="PTHR46424">
    <property type="entry name" value="UBX DOMAIN-CONTAINING PROTEIN 4"/>
    <property type="match status" value="1"/>
</dbReference>
<feature type="compositionally biased region" description="Polar residues" evidence="6">
    <location>
        <begin position="395"/>
        <end position="406"/>
    </location>
</feature>
<name>A0A9W8AYQ7_9FUNG</name>
<evidence type="ECO:0000259" key="7">
    <source>
        <dbReference type="PROSITE" id="PS50033"/>
    </source>
</evidence>
<dbReference type="Pfam" id="PF23187">
    <property type="entry name" value="UBX7_N"/>
    <property type="match status" value="1"/>
</dbReference>
<reference evidence="8" key="1">
    <citation type="submission" date="2022-07" db="EMBL/GenBank/DDBJ databases">
        <title>Phylogenomic reconstructions and comparative analyses of Kickxellomycotina fungi.</title>
        <authorList>
            <person name="Reynolds N.K."/>
            <person name="Stajich J.E."/>
            <person name="Barry K."/>
            <person name="Grigoriev I.V."/>
            <person name="Crous P."/>
            <person name="Smith M.E."/>
        </authorList>
    </citation>
    <scope>NUCLEOTIDE SEQUENCE</scope>
    <source>
        <strain evidence="8">RSA 567</strain>
    </source>
</reference>
<sequence>MPSWHSTDIASVVRLTHRPNTLLLVYLTDDSAATHALDAVFESVEVAQTLDNRFVCLRLAAGTSEATAFNQIYKANQLPTVYIIRRGILQHYCEGNVSQSDLLHLLTKAKDSLANQPSSQTVPAAAPPVPPEPMSPPAPAAVADRTSSRPLPGQVLSTPHRQRKRQNVEEQLYPKQSLSNASVPHLPSSSPASPNDNAPPTSSPIPAAAKVVFRLLDGTTLRTQFEPQQTLADVQQYLNTHRTDGDGPYVLLQTFPHREFQDHDFSATLQMLDLCPSSTLILKPAPVASATPVTSALALPGALANKLYDMLALLYAWSVALWLTWFGRPTPPPEADTSTLDGARGTHTSTSPRHPQSTAATALTRNRPSKPSQGTKRRKPFYTIHDTHESDSDNDLSYNGNSTNMH</sequence>
<evidence type="ECO:0000313" key="9">
    <source>
        <dbReference type="Proteomes" id="UP001151582"/>
    </source>
</evidence>
<dbReference type="GO" id="GO:0036503">
    <property type="term" value="P:ERAD pathway"/>
    <property type="evidence" value="ECO:0007669"/>
    <property type="project" value="TreeGrafter"/>
</dbReference>
<accession>A0A9W8AYQ7</accession>
<dbReference type="Gene3D" id="3.10.20.90">
    <property type="entry name" value="Phosphatidylinositol 3-kinase Catalytic Subunit, Chain A, domain 1"/>
    <property type="match status" value="1"/>
</dbReference>
<dbReference type="GO" id="GO:0006986">
    <property type="term" value="P:response to unfolded protein"/>
    <property type="evidence" value="ECO:0007669"/>
    <property type="project" value="UniProtKB-KW"/>
</dbReference>
<comment type="subunit">
    <text evidence="3">Directly interacts with VCP. Interacts with UBQLN1. Forms a complex with VCP and UBQLN1.</text>
</comment>
<feature type="region of interest" description="Disordered" evidence="6">
    <location>
        <begin position="332"/>
        <end position="406"/>
    </location>
</feature>
<dbReference type="Proteomes" id="UP001151582">
    <property type="component" value="Unassembled WGS sequence"/>
</dbReference>
<evidence type="ECO:0000256" key="6">
    <source>
        <dbReference type="SAM" id="MobiDB-lite"/>
    </source>
</evidence>
<organism evidence="8 9">
    <name type="scientific">Dimargaris verticillata</name>
    <dbReference type="NCBI Taxonomy" id="2761393"/>
    <lineage>
        <taxon>Eukaryota</taxon>
        <taxon>Fungi</taxon>
        <taxon>Fungi incertae sedis</taxon>
        <taxon>Zoopagomycota</taxon>
        <taxon>Kickxellomycotina</taxon>
        <taxon>Dimargaritomycetes</taxon>
        <taxon>Dimargaritales</taxon>
        <taxon>Dimargaritaceae</taxon>
        <taxon>Dimargaris</taxon>
    </lineage>
</organism>
<dbReference type="SUPFAM" id="SSF52833">
    <property type="entry name" value="Thioredoxin-like"/>
    <property type="match status" value="1"/>
</dbReference>
<evidence type="ECO:0000313" key="8">
    <source>
        <dbReference type="EMBL" id="KAJ1975038.1"/>
    </source>
</evidence>
<protein>
    <recommendedName>
        <fullName evidence="4">UBX domain-containing protein 2</fullName>
    </recommendedName>
</protein>